<evidence type="ECO:0000313" key="2">
    <source>
        <dbReference type="Proteomes" id="UP001433268"/>
    </source>
</evidence>
<evidence type="ECO:0000313" key="1">
    <source>
        <dbReference type="EMBL" id="KAK8066161.1"/>
    </source>
</evidence>
<keyword evidence="2" id="KW-1185">Reference proteome</keyword>
<dbReference type="RefSeq" id="XP_066662914.1">
    <property type="nucleotide sequence ID" value="XM_066817222.1"/>
</dbReference>
<accession>A0ABR1V4Q0</accession>
<proteinExistence type="predicted"/>
<dbReference type="GeneID" id="92050282"/>
<protein>
    <submittedName>
        <fullName evidence="1">Uncharacterized protein</fullName>
    </submittedName>
</protein>
<dbReference type="Proteomes" id="UP001433268">
    <property type="component" value="Unassembled WGS sequence"/>
</dbReference>
<name>A0ABR1V4Q0_9PEZI</name>
<sequence length="554" mass="61236">MVAASVALAGNSVVLSCMGNQIRSLQLLHSLCLVNRQFNVEFSPFLYRHVEINDDRELSSLAEATGCLRYTKEISFIGPLTGSKANEVFRRILPCIIARLEAFNWIEIPLATQTIHALQAAPNHIRELRIEYPEDATWNLLGLAVGPEEDEDENTKVASVENRKLYRVQDLSVGFSNLTELTVHNIHDDLPRWRRRLATTLARSPGLRALSLSLAVDAVARAANRERHDDYRRFFEELAREYVEEEGGAPLPLRILDCGTGVFPTEARRLRQLVDLSGLEQVHIQNVDVARDAVYVEVYANDDDDGDSSKSGIVFGTFLNPIACSRLRRFTACALMPDVWEALCAIDDRAFARQLAVSFRRQEVGGLELARLLIPHRQKAGADDGDKVGSYPRLPLPLRMVDLDLCRGDAADSGDGDHISVETVLGGLVGSCAESLEGLTLHLPGYPETAKLAGVMVPLIEALAHLSGLTQLVVKTERRYSASPPGFAIVIAEELAASAPRLRYIGVDDMFWQVSRVSSSGSGGGVDCIRLRELDKREQDCVELFTHTIYEPDP</sequence>
<comment type="caution">
    <text evidence="1">The sequence shown here is derived from an EMBL/GenBank/DDBJ whole genome shotgun (WGS) entry which is preliminary data.</text>
</comment>
<reference evidence="1 2" key="1">
    <citation type="submission" date="2023-01" db="EMBL/GenBank/DDBJ databases">
        <title>Analysis of 21 Apiospora genomes using comparative genomics revels a genus with tremendous synthesis potential of carbohydrate active enzymes and secondary metabolites.</title>
        <authorList>
            <person name="Sorensen T."/>
        </authorList>
    </citation>
    <scope>NUCLEOTIDE SEQUENCE [LARGE SCALE GENOMIC DNA]</scope>
    <source>
        <strain evidence="1 2">CBS 114990</strain>
    </source>
</reference>
<gene>
    <name evidence="1" type="ORF">PG997_012908</name>
</gene>
<dbReference type="EMBL" id="JAQQWN010000009">
    <property type="protein sequence ID" value="KAK8066161.1"/>
    <property type="molecule type" value="Genomic_DNA"/>
</dbReference>
<organism evidence="1 2">
    <name type="scientific">Apiospora hydei</name>
    <dbReference type="NCBI Taxonomy" id="1337664"/>
    <lineage>
        <taxon>Eukaryota</taxon>
        <taxon>Fungi</taxon>
        <taxon>Dikarya</taxon>
        <taxon>Ascomycota</taxon>
        <taxon>Pezizomycotina</taxon>
        <taxon>Sordariomycetes</taxon>
        <taxon>Xylariomycetidae</taxon>
        <taxon>Amphisphaeriales</taxon>
        <taxon>Apiosporaceae</taxon>
        <taxon>Apiospora</taxon>
    </lineage>
</organism>